<gene>
    <name evidence="1" type="ORF">A3I39_00935</name>
</gene>
<reference evidence="1 2" key="1">
    <citation type="journal article" date="2016" name="Nat. Commun.">
        <title>Thousands of microbial genomes shed light on interconnected biogeochemical processes in an aquifer system.</title>
        <authorList>
            <person name="Anantharaman K."/>
            <person name="Brown C.T."/>
            <person name="Hug L.A."/>
            <person name="Sharon I."/>
            <person name="Castelle C.J."/>
            <person name="Probst A.J."/>
            <person name="Thomas B.C."/>
            <person name="Singh A."/>
            <person name="Wilkins M.J."/>
            <person name="Karaoz U."/>
            <person name="Brodie E.L."/>
            <person name="Williams K.H."/>
            <person name="Hubbard S.S."/>
            <person name="Banfield J.F."/>
        </authorList>
    </citation>
    <scope>NUCLEOTIDE SEQUENCE [LARGE SCALE GENOMIC DNA]</scope>
</reference>
<organism evidence="1 2">
    <name type="scientific">Candidatus Yanofskybacteria bacterium RIFCSPLOWO2_02_FULL_47_9b</name>
    <dbReference type="NCBI Taxonomy" id="1802708"/>
    <lineage>
        <taxon>Bacteria</taxon>
        <taxon>Candidatus Yanofskyibacteriota</taxon>
    </lineage>
</organism>
<name>A0A1F8H822_9BACT</name>
<dbReference type="EMBL" id="MGKW01000025">
    <property type="protein sequence ID" value="OGN33694.1"/>
    <property type="molecule type" value="Genomic_DNA"/>
</dbReference>
<comment type="caution">
    <text evidence="1">The sequence shown here is derived from an EMBL/GenBank/DDBJ whole genome shotgun (WGS) entry which is preliminary data.</text>
</comment>
<protein>
    <submittedName>
        <fullName evidence="1">Uncharacterized protein</fullName>
    </submittedName>
</protein>
<dbReference type="AlphaFoldDB" id="A0A1F8H822"/>
<evidence type="ECO:0000313" key="1">
    <source>
        <dbReference type="EMBL" id="OGN33694.1"/>
    </source>
</evidence>
<accession>A0A1F8H822</accession>
<proteinExistence type="predicted"/>
<dbReference type="Proteomes" id="UP000178155">
    <property type="component" value="Unassembled WGS sequence"/>
</dbReference>
<sequence>MDSVSNILSLLKKFKVKDADIKQAVAEVIKKEFDEDIPPKNIRVSAGVAYLSCDNTLKSEIALRKSTLLPEINAKLKHPLLDLR</sequence>
<evidence type="ECO:0000313" key="2">
    <source>
        <dbReference type="Proteomes" id="UP000178155"/>
    </source>
</evidence>